<dbReference type="AlphaFoldDB" id="A0A9K3GLT0"/>
<protein>
    <submittedName>
        <fullName evidence="2">Uncharacterized protein</fullName>
    </submittedName>
</protein>
<keyword evidence="3" id="KW-1185">Reference proteome</keyword>
<feature type="coiled-coil region" evidence="1">
    <location>
        <begin position="127"/>
        <end position="161"/>
    </location>
</feature>
<reference evidence="2 3" key="1">
    <citation type="journal article" date="2018" name="PLoS ONE">
        <title>The draft genome of Kipferlia bialata reveals reductive genome evolution in fornicate parasites.</title>
        <authorList>
            <person name="Tanifuji G."/>
            <person name="Takabayashi S."/>
            <person name="Kume K."/>
            <person name="Takagi M."/>
            <person name="Nakayama T."/>
            <person name="Kamikawa R."/>
            <person name="Inagaki Y."/>
            <person name="Hashimoto T."/>
        </authorList>
    </citation>
    <scope>NUCLEOTIDE SEQUENCE [LARGE SCALE GENOMIC DNA]</scope>
    <source>
        <strain evidence="2">NY0173</strain>
    </source>
</reference>
<evidence type="ECO:0000313" key="2">
    <source>
        <dbReference type="EMBL" id="GIQ88499.1"/>
    </source>
</evidence>
<feature type="non-terminal residue" evidence="2">
    <location>
        <position position="174"/>
    </location>
</feature>
<gene>
    <name evidence="2" type="ORF">KIPB_010757</name>
</gene>
<organism evidence="2 3">
    <name type="scientific">Kipferlia bialata</name>
    <dbReference type="NCBI Taxonomy" id="797122"/>
    <lineage>
        <taxon>Eukaryota</taxon>
        <taxon>Metamonada</taxon>
        <taxon>Carpediemonas-like organisms</taxon>
        <taxon>Kipferlia</taxon>
    </lineage>
</organism>
<sequence length="174" mass="18840">VTNTFQDDPEEGLSVEALIGQVKGALDEKVKERKISAPTDREQARKLCIAAQRIIKVDTATTSLRGRWSADTPSDESSVSAVVPTVEEVLDMCAAVDSIHASLPQESLSLSLPHSNQGETGSLSDRYSKALEGVNALRERAAKARERVQEVRAQLAGLDAVEKRVREAEALYAL</sequence>
<keyword evidence="1" id="KW-0175">Coiled coil</keyword>
<accession>A0A9K3GLT0</accession>
<proteinExistence type="predicted"/>
<dbReference type="EMBL" id="BDIP01004118">
    <property type="protein sequence ID" value="GIQ88499.1"/>
    <property type="molecule type" value="Genomic_DNA"/>
</dbReference>
<name>A0A9K3GLT0_9EUKA</name>
<evidence type="ECO:0000313" key="3">
    <source>
        <dbReference type="Proteomes" id="UP000265618"/>
    </source>
</evidence>
<evidence type="ECO:0000256" key="1">
    <source>
        <dbReference type="SAM" id="Coils"/>
    </source>
</evidence>
<dbReference type="Proteomes" id="UP000265618">
    <property type="component" value="Unassembled WGS sequence"/>
</dbReference>
<comment type="caution">
    <text evidence="2">The sequence shown here is derived from an EMBL/GenBank/DDBJ whole genome shotgun (WGS) entry which is preliminary data.</text>
</comment>